<feature type="domain" description="Transglycosylase SLT" evidence="2">
    <location>
        <begin position="86"/>
        <end position="179"/>
    </location>
</feature>
<name>A0A2I7N5G2_9NEIS</name>
<dbReference type="EMBL" id="CP024847">
    <property type="protein sequence ID" value="AUR51690.1"/>
    <property type="molecule type" value="Genomic_DNA"/>
</dbReference>
<dbReference type="PANTHER" id="PTHR37423">
    <property type="entry name" value="SOLUBLE LYTIC MUREIN TRANSGLYCOSYLASE-RELATED"/>
    <property type="match status" value="1"/>
</dbReference>
<comment type="similarity">
    <text evidence="1">Belongs to the transglycosylase Slt family.</text>
</comment>
<dbReference type="Proteomes" id="UP000236655">
    <property type="component" value="Chromosome"/>
</dbReference>
<dbReference type="AlphaFoldDB" id="A0A2I7N5G2"/>
<dbReference type="SUPFAM" id="SSF53955">
    <property type="entry name" value="Lysozyme-like"/>
    <property type="match status" value="1"/>
</dbReference>
<proteinExistence type="inferred from homology"/>
<evidence type="ECO:0000259" key="2">
    <source>
        <dbReference type="Pfam" id="PF01464"/>
    </source>
</evidence>
<sequence>MNVAKLVMALISGAFFYQNVYAGNQQEEKLSADVQASLHSSIINPIQPRLIFPSQEQADAWLSDMSNRLKKWVPDDFMRNRLLTIIQYESVRAGLDPQLVLSVITVESRFNKYAISSAGAMGIMQVMPFWVRQIGASGQDLLQVQTNIRFGCTILRHYMQLEHGDVYYALGRYNGSRGQATYPNLVFSAYQKYWQPAAVMTLSKSGEVKYISYN</sequence>
<keyword evidence="4" id="KW-1185">Reference proteome</keyword>
<dbReference type="OrthoDB" id="92254at2"/>
<gene>
    <name evidence="3" type="ORF">CUN60_05075</name>
</gene>
<dbReference type="Pfam" id="PF01464">
    <property type="entry name" value="SLT"/>
    <property type="match status" value="1"/>
</dbReference>
<dbReference type="KEGG" id="nba:CUN60_05075"/>
<evidence type="ECO:0000256" key="1">
    <source>
        <dbReference type="ARBA" id="ARBA00007734"/>
    </source>
</evidence>
<protein>
    <submittedName>
        <fullName evidence="3">Transglycosylase</fullName>
    </submittedName>
</protein>
<evidence type="ECO:0000313" key="3">
    <source>
        <dbReference type="EMBL" id="AUR51690.1"/>
    </source>
</evidence>
<dbReference type="InterPro" id="IPR008258">
    <property type="entry name" value="Transglycosylase_SLT_dom_1"/>
</dbReference>
<reference evidence="4" key="1">
    <citation type="submission" date="2017-11" db="EMBL/GenBank/DDBJ databases">
        <authorList>
            <person name="Chan K.G."/>
            <person name="Lee L.S."/>
        </authorList>
    </citation>
    <scope>NUCLEOTIDE SEQUENCE [LARGE SCALE GENOMIC DNA]</scope>
    <source>
        <strain evidence="4">DSM 100970</strain>
    </source>
</reference>
<dbReference type="PANTHER" id="PTHR37423:SF2">
    <property type="entry name" value="MEMBRANE-BOUND LYTIC MUREIN TRANSGLYCOSYLASE C"/>
    <property type="match status" value="1"/>
</dbReference>
<dbReference type="Gene3D" id="1.10.530.10">
    <property type="match status" value="1"/>
</dbReference>
<accession>A0A2I7N5G2</accession>
<evidence type="ECO:0000313" key="4">
    <source>
        <dbReference type="Proteomes" id="UP000236655"/>
    </source>
</evidence>
<organism evidence="3 4">
    <name type="scientific">Aquella oligotrophica</name>
    <dbReference type="NCBI Taxonomy" id="2067065"/>
    <lineage>
        <taxon>Bacteria</taxon>
        <taxon>Pseudomonadati</taxon>
        <taxon>Pseudomonadota</taxon>
        <taxon>Betaproteobacteria</taxon>
        <taxon>Neisseriales</taxon>
        <taxon>Neisseriaceae</taxon>
        <taxon>Aquella</taxon>
    </lineage>
</organism>
<dbReference type="RefSeq" id="WP_102950989.1">
    <property type="nucleotide sequence ID" value="NZ_CP024847.1"/>
</dbReference>
<dbReference type="InterPro" id="IPR023346">
    <property type="entry name" value="Lysozyme-like_dom_sf"/>
</dbReference>